<reference evidence="3" key="1">
    <citation type="submission" date="2023-06" db="EMBL/GenBank/DDBJ databases">
        <title>Reference genome for the Northern bat (Eptesicus nilssonii), a most northern bat species.</title>
        <authorList>
            <person name="Laine V.N."/>
            <person name="Pulliainen A.T."/>
            <person name="Lilley T.M."/>
        </authorList>
    </citation>
    <scope>NUCLEOTIDE SEQUENCE</scope>
    <source>
        <strain evidence="3">BLF_Eptnil</strain>
        <tissue evidence="3">Kidney</tissue>
    </source>
</reference>
<feature type="region of interest" description="Disordered" evidence="2">
    <location>
        <begin position="16"/>
        <end position="39"/>
    </location>
</feature>
<dbReference type="EMBL" id="JAULJE010000016">
    <property type="protein sequence ID" value="KAK1333372.1"/>
    <property type="molecule type" value="Genomic_DNA"/>
</dbReference>
<organism evidence="3 4">
    <name type="scientific">Cnephaeus nilssonii</name>
    <name type="common">Northern bat</name>
    <name type="synonym">Eptesicus nilssonii</name>
    <dbReference type="NCBI Taxonomy" id="3371016"/>
    <lineage>
        <taxon>Eukaryota</taxon>
        <taxon>Metazoa</taxon>
        <taxon>Chordata</taxon>
        <taxon>Craniata</taxon>
        <taxon>Vertebrata</taxon>
        <taxon>Euteleostomi</taxon>
        <taxon>Mammalia</taxon>
        <taxon>Eutheria</taxon>
        <taxon>Laurasiatheria</taxon>
        <taxon>Chiroptera</taxon>
        <taxon>Yangochiroptera</taxon>
        <taxon>Vespertilionidae</taxon>
        <taxon>Cnephaeus</taxon>
    </lineage>
</organism>
<dbReference type="GO" id="GO:0090263">
    <property type="term" value="P:positive regulation of canonical Wnt signaling pathway"/>
    <property type="evidence" value="ECO:0007669"/>
    <property type="project" value="TreeGrafter"/>
</dbReference>
<dbReference type="Proteomes" id="UP001177744">
    <property type="component" value="Unassembled WGS sequence"/>
</dbReference>
<feature type="region of interest" description="Disordered" evidence="2">
    <location>
        <begin position="221"/>
        <end position="344"/>
    </location>
</feature>
<name>A0AA40HM63_CNENI</name>
<dbReference type="PANTHER" id="PTHR28567">
    <property type="entry name" value="PROTEIN FAM53A-LIKE ISOFORM X1"/>
    <property type="match status" value="1"/>
</dbReference>
<comment type="caution">
    <text evidence="3">The sequence shown here is derived from an EMBL/GenBank/DDBJ whole genome shotgun (WGS) entry which is preliminary data.</text>
</comment>
<protein>
    <recommendedName>
        <fullName evidence="5">Protein FAM53B</fullName>
    </recommendedName>
</protein>
<keyword evidence="4" id="KW-1185">Reference proteome</keyword>
<feature type="compositionally biased region" description="Basic and acidic residues" evidence="2">
    <location>
        <begin position="248"/>
        <end position="264"/>
    </location>
</feature>
<proteinExistence type="inferred from homology"/>
<evidence type="ECO:0008006" key="5">
    <source>
        <dbReference type="Google" id="ProtNLM"/>
    </source>
</evidence>
<dbReference type="PANTHER" id="PTHR28567:SF1">
    <property type="entry name" value="PROTEIN FAM53B"/>
    <property type="match status" value="1"/>
</dbReference>
<feature type="compositionally biased region" description="Basic and acidic residues" evidence="2">
    <location>
        <begin position="331"/>
        <end position="344"/>
    </location>
</feature>
<feature type="region of interest" description="Disordered" evidence="2">
    <location>
        <begin position="101"/>
        <end position="120"/>
    </location>
</feature>
<evidence type="ECO:0000256" key="1">
    <source>
        <dbReference type="ARBA" id="ARBA00010984"/>
    </source>
</evidence>
<dbReference type="InterPro" id="IPR029356">
    <property type="entry name" value="FAM53"/>
</dbReference>
<accession>A0AA40HM63</accession>
<comment type="similarity">
    <text evidence="1">Belongs to the FAM53 family.</text>
</comment>
<dbReference type="GO" id="GO:0006606">
    <property type="term" value="P:protein import into nucleus"/>
    <property type="evidence" value="ECO:0007669"/>
    <property type="project" value="TreeGrafter"/>
</dbReference>
<dbReference type="Pfam" id="PF15242">
    <property type="entry name" value="FAM53"/>
    <property type="match status" value="2"/>
</dbReference>
<evidence type="ECO:0000313" key="4">
    <source>
        <dbReference type="Proteomes" id="UP001177744"/>
    </source>
</evidence>
<dbReference type="GO" id="GO:0005634">
    <property type="term" value="C:nucleus"/>
    <property type="evidence" value="ECO:0007669"/>
    <property type="project" value="TreeGrafter"/>
</dbReference>
<evidence type="ECO:0000256" key="2">
    <source>
        <dbReference type="SAM" id="MobiDB-lite"/>
    </source>
</evidence>
<dbReference type="AlphaFoldDB" id="A0AA40HM63"/>
<evidence type="ECO:0000313" key="3">
    <source>
        <dbReference type="EMBL" id="KAK1333372.1"/>
    </source>
</evidence>
<gene>
    <name evidence="3" type="ORF">QTO34_005755</name>
</gene>
<sequence length="344" mass="36602">MVMILRKSLDAQAADSVAGRSFDSELRPPKKMSHGPTLFSRGVMENDRWRDLDRECPLQIDPPSASLWGRLPERCPDGTLWHPEAAAAGTVTSLIQDLSLSDRHGNPAAPPSKRQCRSLSFSDEMSSCRTSWRPLGSRRSSSFSLPSRADALASPCDPAGFPRHLGGQACPGAPGAATCGQGDLWSPDRSPAGGARLDMQRSLSCSHEQFAFAEFCAPSACSTPASTPELARRPGGLARSRSQPCVLNDKKVGVKRRRPEEGPEPRPSLDLAKMAQRVAASGQARHGHSFPGGTAHSLSARAALPAGPGSFQKEHADSVPGAFPLSLGPPTKEEVQDLKSKAHP</sequence>